<name>A0A2T6CFD2_9RHOB</name>
<dbReference type="Pfam" id="PF00356">
    <property type="entry name" value="LacI"/>
    <property type="match status" value="1"/>
</dbReference>
<evidence type="ECO:0000313" key="5">
    <source>
        <dbReference type="EMBL" id="PTX74194.1"/>
    </source>
</evidence>
<dbReference type="InterPro" id="IPR000843">
    <property type="entry name" value="HTH_LacI"/>
</dbReference>
<dbReference type="PROSITE" id="PS50932">
    <property type="entry name" value="HTH_LACI_2"/>
    <property type="match status" value="1"/>
</dbReference>
<dbReference type="GO" id="GO:0003700">
    <property type="term" value="F:DNA-binding transcription factor activity"/>
    <property type="evidence" value="ECO:0007669"/>
    <property type="project" value="TreeGrafter"/>
</dbReference>
<dbReference type="Gene3D" id="1.10.260.40">
    <property type="entry name" value="lambda repressor-like DNA-binding domains"/>
    <property type="match status" value="1"/>
</dbReference>
<protein>
    <submittedName>
        <fullName evidence="5">LacI family transcriptional regulator</fullName>
    </submittedName>
</protein>
<dbReference type="InterPro" id="IPR028082">
    <property type="entry name" value="Peripla_BP_I"/>
</dbReference>
<dbReference type="CDD" id="cd06307">
    <property type="entry name" value="PBP1_sugar_binding"/>
    <property type="match status" value="1"/>
</dbReference>
<dbReference type="EMBL" id="QBKU01000004">
    <property type="protein sequence ID" value="PTX74194.1"/>
    <property type="molecule type" value="Genomic_DNA"/>
</dbReference>
<reference evidence="5 6" key="1">
    <citation type="submission" date="2018-04" db="EMBL/GenBank/DDBJ databases">
        <title>Genomic Encyclopedia of Archaeal and Bacterial Type Strains, Phase II (KMG-II): from individual species to whole genera.</title>
        <authorList>
            <person name="Goeker M."/>
        </authorList>
    </citation>
    <scope>NUCLEOTIDE SEQUENCE [LARGE SCALE GENOMIC DNA]</scope>
    <source>
        <strain evidence="5 6">DSM 12244</strain>
    </source>
</reference>
<dbReference type="SMART" id="SM00354">
    <property type="entry name" value="HTH_LACI"/>
    <property type="match status" value="1"/>
</dbReference>
<dbReference type="PROSITE" id="PS00356">
    <property type="entry name" value="HTH_LACI_1"/>
    <property type="match status" value="1"/>
</dbReference>
<dbReference type="GO" id="GO:0000976">
    <property type="term" value="F:transcription cis-regulatory region binding"/>
    <property type="evidence" value="ECO:0007669"/>
    <property type="project" value="TreeGrafter"/>
</dbReference>
<dbReference type="CDD" id="cd01392">
    <property type="entry name" value="HTH_LacI"/>
    <property type="match status" value="1"/>
</dbReference>
<dbReference type="Pfam" id="PF13407">
    <property type="entry name" value="Peripla_BP_4"/>
    <property type="match status" value="1"/>
</dbReference>
<dbReference type="InterPro" id="IPR025997">
    <property type="entry name" value="SBP_2_dom"/>
</dbReference>
<evidence type="ECO:0000259" key="4">
    <source>
        <dbReference type="PROSITE" id="PS50932"/>
    </source>
</evidence>
<dbReference type="PANTHER" id="PTHR30146">
    <property type="entry name" value="LACI-RELATED TRANSCRIPTIONAL REPRESSOR"/>
    <property type="match status" value="1"/>
</dbReference>
<dbReference type="Proteomes" id="UP000244092">
    <property type="component" value="Unassembled WGS sequence"/>
</dbReference>
<dbReference type="OrthoDB" id="9805774at2"/>
<dbReference type="PANTHER" id="PTHR30146:SF152">
    <property type="entry name" value="TRANSCRIPTIONAL REGULATORY PROTEIN"/>
    <property type="match status" value="1"/>
</dbReference>
<gene>
    <name evidence="5" type="ORF">C8N31_10474</name>
</gene>
<evidence type="ECO:0000256" key="3">
    <source>
        <dbReference type="ARBA" id="ARBA00023163"/>
    </source>
</evidence>
<dbReference type="SUPFAM" id="SSF47413">
    <property type="entry name" value="lambda repressor-like DNA-binding domains"/>
    <property type="match status" value="1"/>
</dbReference>
<dbReference type="Gene3D" id="3.40.50.2300">
    <property type="match status" value="2"/>
</dbReference>
<comment type="caution">
    <text evidence="5">The sequence shown here is derived from an EMBL/GenBank/DDBJ whole genome shotgun (WGS) entry which is preliminary data.</text>
</comment>
<feature type="domain" description="HTH lacI-type" evidence="4">
    <location>
        <begin position="4"/>
        <end position="58"/>
    </location>
</feature>
<evidence type="ECO:0000256" key="2">
    <source>
        <dbReference type="ARBA" id="ARBA00023125"/>
    </source>
</evidence>
<keyword evidence="1" id="KW-0805">Transcription regulation</keyword>
<dbReference type="PRINTS" id="PR00036">
    <property type="entry name" value="HTHLACI"/>
</dbReference>
<evidence type="ECO:0000256" key="1">
    <source>
        <dbReference type="ARBA" id="ARBA00023015"/>
    </source>
</evidence>
<dbReference type="RefSeq" id="WP_025048033.1">
    <property type="nucleotide sequence ID" value="NZ_QBKU01000004.1"/>
</dbReference>
<keyword evidence="3" id="KW-0804">Transcription</keyword>
<accession>A0A2T6CFD2</accession>
<dbReference type="AlphaFoldDB" id="A0A2T6CFD2"/>
<dbReference type="InterPro" id="IPR010982">
    <property type="entry name" value="Lambda_DNA-bd_dom_sf"/>
</dbReference>
<keyword evidence="2" id="KW-0238">DNA-binding</keyword>
<organism evidence="5 6">
    <name type="scientific">Sulfitobacter mediterraneus</name>
    <dbReference type="NCBI Taxonomy" id="83219"/>
    <lineage>
        <taxon>Bacteria</taxon>
        <taxon>Pseudomonadati</taxon>
        <taxon>Pseudomonadota</taxon>
        <taxon>Alphaproteobacteria</taxon>
        <taxon>Rhodobacterales</taxon>
        <taxon>Roseobacteraceae</taxon>
        <taxon>Sulfitobacter</taxon>
    </lineage>
</organism>
<evidence type="ECO:0000313" key="6">
    <source>
        <dbReference type="Proteomes" id="UP000244092"/>
    </source>
</evidence>
<proteinExistence type="predicted"/>
<dbReference type="SUPFAM" id="SSF53822">
    <property type="entry name" value="Periplasmic binding protein-like I"/>
    <property type="match status" value="1"/>
</dbReference>
<sequence>MKSPTLHDVARLAGVSSATADRVLNRRGNVAEKSVRKVEEAVNQLGYVRNIAAANLSKKRGYHLAFVLPRRSHAFFGRMHEQLQKAALHLKSARVSIDVIEFEAFDIHALEAALSGLSETNYDGVAFVGLGQEAALKPLEALRASGVKVVSLVSDGPQDCRDHYIGIDNEKAGRTAARLVGMAHAGNIGRLIVAAGSLDARDHSDRIKGFRAVLKRDFPNIEITPVIETMDQPRQMRELLSERLRNDAGNTAIYNVGSGNEGLVDAIRMNGRDGLSVCVVHELSTCTRDALEDGTIDVAIDQRPEIELNRALALLQAIVDDLPPPPAPELIPAIYLRDNLPNE</sequence>